<dbReference type="GO" id="GO:1990904">
    <property type="term" value="C:ribonucleoprotein complex"/>
    <property type="evidence" value="ECO:0000318"/>
    <property type="project" value="GO_Central"/>
</dbReference>
<dbReference type="Ensembl" id="ENSECAT00000137573.1">
    <property type="protein sequence ID" value="ENSECAP00000090189.1"/>
    <property type="gene ID" value="ENSECAG00000059731.1"/>
</dbReference>
<dbReference type="InterPro" id="IPR004244">
    <property type="entry name" value="Transposase_22"/>
</dbReference>
<organism evidence="6 7">
    <name type="scientific">Equus caballus</name>
    <name type="common">Horse</name>
    <dbReference type="NCBI Taxonomy" id="9796"/>
    <lineage>
        <taxon>Eukaryota</taxon>
        <taxon>Metazoa</taxon>
        <taxon>Chordata</taxon>
        <taxon>Craniata</taxon>
        <taxon>Vertebrata</taxon>
        <taxon>Euteleostomi</taxon>
        <taxon>Mammalia</taxon>
        <taxon>Eutheria</taxon>
        <taxon>Laurasiatheria</taxon>
        <taxon>Perissodactyla</taxon>
        <taxon>Equidae</taxon>
        <taxon>Equus</taxon>
    </lineage>
</organism>
<dbReference type="Gene3D" id="3.30.250.20">
    <property type="entry name" value="L1 transposable element, C-terminal domain"/>
    <property type="match status" value="1"/>
</dbReference>
<dbReference type="Gene3D" id="1.20.5.390">
    <property type="entry name" value="L1 transposable element, trimerization domain"/>
    <property type="match status" value="1"/>
</dbReference>
<comment type="similarity">
    <text evidence="1">Belongs to the transposase 22 family.</text>
</comment>
<dbReference type="Pfam" id="PF17489">
    <property type="entry name" value="Tnp_22_trimer"/>
    <property type="match status" value="1"/>
</dbReference>
<dbReference type="GeneTree" id="ENSGT01150000286982"/>
<reference evidence="6 7" key="1">
    <citation type="journal article" date="2009" name="Science">
        <title>Genome sequence, comparative analysis, and population genetics of the domestic horse.</title>
        <authorList>
            <consortium name="Broad Institute Genome Sequencing Platform"/>
            <consortium name="Broad Institute Whole Genome Assembly Team"/>
            <person name="Wade C.M."/>
            <person name="Giulotto E."/>
            <person name="Sigurdsson S."/>
            <person name="Zoli M."/>
            <person name="Gnerre S."/>
            <person name="Imsland F."/>
            <person name="Lear T.L."/>
            <person name="Adelson D.L."/>
            <person name="Bailey E."/>
            <person name="Bellone R.R."/>
            <person name="Bloecker H."/>
            <person name="Distl O."/>
            <person name="Edgar R.C."/>
            <person name="Garber M."/>
            <person name="Leeb T."/>
            <person name="Mauceli E."/>
            <person name="MacLeod J.N."/>
            <person name="Penedo M.C.T."/>
            <person name="Raison J.M."/>
            <person name="Sharpe T."/>
            <person name="Vogel J."/>
            <person name="Andersson L."/>
            <person name="Antczak D.F."/>
            <person name="Biagi T."/>
            <person name="Binns M.M."/>
            <person name="Chowdhary B.P."/>
            <person name="Coleman S.J."/>
            <person name="Della Valle G."/>
            <person name="Fryc S."/>
            <person name="Guerin G."/>
            <person name="Hasegawa T."/>
            <person name="Hill E.W."/>
            <person name="Jurka J."/>
            <person name="Kiialainen A."/>
            <person name="Lindgren G."/>
            <person name="Liu J."/>
            <person name="Magnani E."/>
            <person name="Mickelson J.R."/>
            <person name="Murray J."/>
            <person name="Nergadze S.G."/>
            <person name="Onofrio R."/>
            <person name="Pedroni S."/>
            <person name="Piras M.F."/>
            <person name="Raudsepp T."/>
            <person name="Rocchi M."/>
            <person name="Roeed K.H."/>
            <person name="Ryder O.A."/>
            <person name="Searle S."/>
            <person name="Skow L."/>
            <person name="Swinburne J.E."/>
            <person name="Syvaenen A.C."/>
            <person name="Tozaki T."/>
            <person name="Valberg S.J."/>
            <person name="Vaudin M."/>
            <person name="White J.R."/>
            <person name="Zody M.C."/>
            <person name="Lander E.S."/>
            <person name="Lindblad-Toh K."/>
        </authorList>
    </citation>
    <scope>NUCLEOTIDE SEQUENCE [LARGE SCALE GENOMIC DNA]</scope>
    <source>
        <strain evidence="6 7">Thoroughbred</strain>
    </source>
</reference>
<feature type="coiled-coil region" evidence="2">
    <location>
        <begin position="75"/>
        <end position="116"/>
    </location>
</feature>
<sequence length="292" mass="34322">MGKSRPSNIRHFIKSPGQRENDKHQGLSPEDTEISKLNDNEFKISIIKKLNEVKENIKKQFNEFRSYFTKEIETIKKNLSEILEMKDTMEEIKQNADSLNARVDTIEERISIIEDRHVEMLQTEEEGQLRLKRNEESLREISNSTRKCNVKIIGIQEGEEKENGAESTFKEIRAENFPNLGNEREICVEEASRSPRFVNVKRPTARQIVVKLAKINDKERILRAARHKKISYKGTLIRLSADFSVETLQARREWNDIFKTFKDKIFSQEYSMQQKYPSDMREKLNLPQTNKS</sequence>
<evidence type="ECO:0000256" key="1">
    <source>
        <dbReference type="ARBA" id="ARBA00061640"/>
    </source>
</evidence>
<evidence type="ECO:0008006" key="8">
    <source>
        <dbReference type="Google" id="ProtNLM"/>
    </source>
</evidence>
<feature type="region of interest" description="Disordered" evidence="3">
    <location>
        <begin position="1"/>
        <end position="32"/>
    </location>
</feature>
<dbReference type="InterPro" id="IPR043636">
    <property type="entry name" value="L1_RRM_dom"/>
</dbReference>
<evidence type="ECO:0000256" key="2">
    <source>
        <dbReference type="SAM" id="Coils"/>
    </source>
</evidence>
<evidence type="ECO:0000313" key="6">
    <source>
        <dbReference type="Ensembl" id="ENSECAP00000090189.1"/>
    </source>
</evidence>
<feature type="domain" description="L1 transposable element RRM" evidence="4">
    <location>
        <begin position="148"/>
        <end position="242"/>
    </location>
</feature>
<keyword evidence="7" id="KW-1185">Reference proteome</keyword>
<dbReference type="Proteomes" id="UP000002281">
    <property type="component" value="Chromosome 22"/>
</dbReference>
<dbReference type="FunFam" id="3.30.70.1820:FF:000002">
    <property type="entry name" value="LINE-1 retrotransposable element ORF1 protein"/>
    <property type="match status" value="1"/>
</dbReference>
<dbReference type="AlphaFoldDB" id="A0A9L0TUM5"/>
<dbReference type="GO" id="GO:0003727">
    <property type="term" value="F:single-stranded RNA binding"/>
    <property type="evidence" value="ECO:0000318"/>
    <property type="project" value="GO_Central"/>
</dbReference>
<evidence type="ECO:0000313" key="7">
    <source>
        <dbReference type="Proteomes" id="UP000002281"/>
    </source>
</evidence>
<dbReference type="Gene3D" id="3.30.70.1820">
    <property type="entry name" value="L1 transposable element, RRM domain"/>
    <property type="match status" value="1"/>
</dbReference>
<evidence type="ECO:0000256" key="3">
    <source>
        <dbReference type="SAM" id="MobiDB-lite"/>
    </source>
</evidence>
<evidence type="ECO:0000259" key="4">
    <source>
        <dbReference type="Pfam" id="PF02994"/>
    </source>
</evidence>
<reference evidence="6" key="3">
    <citation type="submission" date="2025-09" db="UniProtKB">
        <authorList>
            <consortium name="Ensembl"/>
        </authorList>
    </citation>
    <scope>IDENTIFICATION</scope>
    <source>
        <strain evidence="6">Thoroughbred</strain>
    </source>
</reference>
<name>A0A9L0TUM5_HORSE</name>
<evidence type="ECO:0000259" key="5">
    <source>
        <dbReference type="Pfam" id="PF17489"/>
    </source>
</evidence>
<dbReference type="InterPro" id="IPR035301">
    <property type="entry name" value="L1_trimer"/>
</dbReference>
<feature type="domain" description="L1 transposable element trimerization" evidence="5">
    <location>
        <begin position="102"/>
        <end position="141"/>
    </location>
</feature>
<accession>A0A9L0TUM5</accession>
<keyword evidence="2" id="KW-0175">Coiled coil</keyword>
<dbReference type="Pfam" id="PF02994">
    <property type="entry name" value="Transposase_22"/>
    <property type="match status" value="1"/>
</dbReference>
<dbReference type="GO" id="GO:0032197">
    <property type="term" value="P:retrotransposition"/>
    <property type="evidence" value="ECO:0000318"/>
    <property type="project" value="GO_Central"/>
</dbReference>
<protein>
    <recommendedName>
        <fullName evidence="8">L1 transposable element RRM domain-containing protein</fullName>
    </recommendedName>
</protein>
<dbReference type="PANTHER" id="PTHR11505">
    <property type="entry name" value="L1 TRANSPOSABLE ELEMENT-RELATED"/>
    <property type="match status" value="1"/>
</dbReference>
<reference evidence="6" key="2">
    <citation type="submission" date="2025-08" db="UniProtKB">
        <authorList>
            <consortium name="Ensembl"/>
        </authorList>
    </citation>
    <scope>IDENTIFICATION</scope>
    <source>
        <strain evidence="6">Thoroughbred</strain>
    </source>
</reference>
<proteinExistence type="inferred from homology"/>
<dbReference type="InterPro" id="IPR042566">
    <property type="entry name" value="L1_C"/>
</dbReference>